<feature type="compositionally biased region" description="Basic residues" evidence="4">
    <location>
        <begin position="573"/>
        <end position="583"/>
    </location>
</feature>
<feature type="compositionally biased region" description="Low complexity" evidence="4">
    <location>
        <begin position="618"/>
        <end position="633"/>
    </location>
</feature>
<dbReference type="InterPro" id="IPR011011">
    <property type="entry name" value="Znf_FYVE_PHD"/>
</dbReference>
<reference evidence="6 7" key="1">
    <citation type="journal article" date="2024" name="IMA Fungus">
        <title>IMA Genome - F19 : A genome assembly and annotation guide to empower mycologists, including annotated draft genome sequences of Ceratocystis pirilliformis, Diaporthe australafricana, Fusarium ophioides, Paecilomyces lecythidis, and Sporothrix stenoceras.</title>
        <authorList>
            <person name="Aylward J."/>
            <person name="Wilson A.M."/>
            <person name="Visagie C.M."/>
            <person name="Spraker J."/>
            <person name="Barnes I."/>
            <person name="Buitendag C."/>
            <person name="Ceriani C."/>
            <person name="Del Mar Angel L."/>
            <person name="du Plessis D."/>
            <person name="Fuchs T."/>
            <person name="Gasser K."/>
            <person name="Kramer D."/>
            <person name="Li W."/>
            <person name="Munsamy K."/>
            <person name="Piso A."/>
            <person name="Price J.L."/>
            <person name="Sonnekus B."/>
            <person name="Thomas C."/>
            <person name="van der Nest A."/>
            <person name="van Dijk A."/>
            <person name="van Heerden A."/>
            <person name="van Vuuren N."/>
            <person name="Yilmaz N."/>
            <person name="Duong T.A."/>
            <person name="van der Merwe N.A."/>
            <person name="Wingfield M.J."/>
            <person name="Wingfield B.D."/>
        </authorList>
    </citation>
    <scope>NUCLEOTIDE SEQUENCE [LARGE SCALE GENOMIC DNA]</scope>
    <source>
        <strain evidence="6 7">CMW 12675</strain>
    </source>
</reference>
<dbReference type="SUPFAM" id="SSF57903">
    <property type="entry name" value="FYVE/PHD zinc finger"/>
    <property type="match status" value="1"/>
</dbReference>
<feature type="compositionally biased region" description="Polar residues" evidence="4">
    <location>
        <begin position="96"/>
        <end position="107"/>
    </location>
</feature>
<feature type="compositionally biased region" description="Basic and acidic residues" evidence="4">
    <location>
        <begin position="700"/>
        <end position="710"/>
    </location>
</feature>
<keyword evidence="1" id="KW-0479">Metal-binding</keyword>
<dbReference type="PANTHER" id="PTHR47793:SF1">
    <property type="entry name" value="HISTONE DEACETYLASE COMPLEX SUBUNIT CTI6"/>
    <property type="match status" value="1"/>
</dbReference>
<feature type="region of interest" description="Disordered" evidence="4">
    <location>
        <begin position="562"/>
        <end position="662"/>
    </location>
</feature>
<feature type="compositionally biased region" description="Low complexity" evidence="4">
    <location>
        <begin position="562"/>
        <end position="572"/>
    </location>
</feature>
<dbReference type="InterPro" id="IPR053051">
    <property type="entry name" value="HDAC_complex_subunit"/>
</dbReference>
<dbReference type="EMBL" id="JAWDJO010000054">
    <property type="protein sequence ID" value="KAL1896702.1"/>
    <property type="molecule type" value="Genomic_DNA"/>
</dbReference>
<dbReference type="Proteomes" id="UP001583280">
    <property type="component" value="Unassembled WGS sequence"/>
</dbReference>
<dbReference type="SMART" id="SM00249">
    <property type="entry name" value="PHD"/>
    <property type="match status" value="1"/>
</dbReference>
<feature type="compositionally biased region" description="Basic and acidic residues" evidence="4">
    <location>
        <begin position="490"/>
        <end position="512"/>
    </location>
</feature>
<feature type="region of interest" description="Disordered" evidence="4">
    <location>
        <begin position="683"/>
        <end position="747"/>
    </location>
</feature>
<keyword evidence="7" id="KW-1185">Reference proteome</keyword>
<feature type="compositionally biased region" description="Basic and acidic residues" evidence="4">
    <location>
        <begin position="356"/>
        <end position="375"/>
    </location>
</feature>
<feature type="compositionally biased region" description="Basic and acidic residues" evidence="4">
    <location>
        <begin position="587"/>
        <end position="604"/>
    </location>
</feature>
<name>A0ABR3Z927_9PEZI</name>
<feature type="compositionally biased region" description="Low complexity" evidence="4">
    <location>
        <begin position="44"/>
        <end position="58"/>
    </location>
</feature>
<dbReference type="PROSITE" id="PS50330">
    <property type="entry name" value="UIM"/>
    <property type="match status" value="1"/>
</dbReference>
<sequence length="768" mass="83391">MAPLSPRRSSRARIPNNNLPTNPVSSAAAIASSRPERTTRSNRPSSTKSTPSASLSSESPDDYDDIHILRSSRRRGPDDGSSTPTSKSRPSRRDNTTSITVANMANHNNEEIQEDDEAVRCVCGFDDYPGPPPLPAPQVSDAVSTPSASTKRSRERDSRSDSEFINGIEVNEDVSGFYVQCDVCKVWQHGACVGIMTEESSPDEYYCEECRKDLHKIHIATNGQRYSHYTYATIVSRSASRAAVGSKDREKDKDGTSRSGRLSTASQTAKRRSTMNSRDAAYDEEEELRRAIEASKEDAPVVETTDNSSRRLKRGRSHSEDSPSISPPTEKSGPSPDDSEDSSSARNVKRSRQSRSQRENLERQQKERQRQDAANKRRVRADRRRADGSTWRDSEKDDYSADSKEPDEPSAKAEAVAKDIVLPDNAEPASIAAESDIIADVEASVATATTTTAVADADASVNETSQTPDKATTRTTPPSTTAPTETSMDFLEKKPSDKRIIEKAEPETEKAPIKTTEVSSAAASPAPSIPAVIKTPDTPLTTELALPTCAPTPISEVALAAAPATAPAVSVKKTSKTSKKGRGRNQYTRDRDEIEDSPVRSTRESRHKSAAAAAQQDNYSSHSSISNGHNNNGNGTGARGSRHTHDAKSYKSKSSVGKLSIPELKRRSAAFLDFIQKTQLELAAEATPSRSGSSSDDEGREVSLEERRVGDGNGGNRGREREGTAVPSTRQGTPEPSTARKDFGDLSCGEMMDVLTRDLVKWQNQYLS</sequence>
<feature type="compositionally biased region" description="Polar residues" evidence="4">
    <location>
        <begin position="726"/>
        <end position="736"/>
    </location>
</feature>
<accession>A0ABR3Z927</accession>
<dbReference type="InterPro" id="IPR013083">
    <property type="entry name" value="Znf_RING/FYVE/PHD"/>
</dbReference>
<feature type="region of interest" description="Disordered" evidence="4">
    <location>
        <begin position="452"/>
        <end position="535"/>
    </location>
</feature>
<feature type="compositionally biased region" description="Basic and acidic residues" evidence="4">
    <location>
        <begin position="287"/>
        <end position="299"/>
    </location>
</feature>
<feature type="compositionally biased region" description="Basic and acidic residues" evidence="4">
    <location>
        <begin position="246"/>
        <end position="256"/>
    </location>
</feature>
<protein>
    <submittedName>
        <fullName evidence="6">Histone deacetylase complex subunit</fullName>
    </submittedName>
</protein>
<evidence type="ECO:0000256" key="2">
    <source>
        <dbReference type="ARBA" id="ARBA00022771"/>
    </source>
</evidence>
<dbReference type="InterPro" id="IPR001965">
    <property type="entry name" value="Znf_PHD"/>
</dbReference>
<comment type="caution">
    <text evidence="6">The sequence shown here is derived from an EMBL/GenBank/DDBJ whole genome shotgun (WGS) entry which is preliminary data.</text>
</comment>
<evidence type="ECO:0000256" key="4">
    <source>
        <dbReference type="SAM" id="MobiDB-lite"/>
    </source>
</evidence>
<proteinExistence type="predicted"/>
<feature type="compositionally biased region" description="Basic and acidic residues" evidence="4">
    <location>
        <begin position="152"/>
        <end position="161"/>
    </location>
</feature>
<dbReference type="InterPro" id="IPR003903">
    <property type="entry name" value="UIM_dom"/>
</dbReference>
<keyword evidence="3" id="KW-0862">Zinc</keyword>
<evidence type="ECO:0000256" key="3">
    <source>
        <dbReference type="ARBA" id="ARBA00022833"/>
    </source>
</evidence>
<evidence type="ECO:0000256" key="1">
    <source>
        <dbReference type="ARBA" id="ARBA00022723"/>
    </source>
</evidence>
<feature type="region of interest" description="Disordered" evidence="4">
    <location>
        <begin position="130"/>
        <end position="161"/>
    </location>
</feature>
<keyword evidence="2" id="KW-0863">Zinc-finger</keyword>
<dbReference type="Pfam" id="PF20826">
    <property type="entry name" value="PHD_5"/>
    <property type="match status" value="1"/>
</dbReference>
<dbReference type="Gene3D" id="3.30.40.10">
    <property type="entry name" value="Zinc/RING finger domain, C3HC4 (zinc finger)"/>
    <property type="match status" value="1"/>
</dbReference>
<evidence type="ECO:0000313" key="6">
    <source>
        <dbReference type="EMBL" id="KAL1896702.1"/>
    </source>
</evidence>
<feature type="region of interest" description="Disordered" evidence="4">
    <location>
        <begin position="1"/>
        <end position="113"/>
    </location>
</feature>
<evidence type="ECO:0000313" key="7">
    <source>
        <dbReference type="Proteomes" id="UP001583280"/>
    </source>
</evidence>
<feature type="compositionally biased region" description="Low complexity" evidence="4">
    <location>
        <begin position="1"/>
        <end position="18"/>
    </location>
</feature>
<feature type="compositionally biased region" description="Polar residues" evidence="4">
    <location>
        <begin position="141"/>
        <end position="150"/>
    </location>
</feature>
<organism evidence="6 7">
    <name type="scientific">Ceratocystis pirilliformis</name>
    <dbReference type="NCBI Taxonomy" id="259994"/>
    <lineage>
        <taxon>Eukaryota</taxon>
        <taxon>Fungi</taxon>
        <taxon>Dikarya</taxon>
        <taxon>Ascomycota</taxon>
        <taxon>Pezizomycotina</taxon>
        <taxon>Sordariomycetes</taxon>
        <taxon>Hypocreomycetidae</taxon>
        <taxon>Microascales</taxon>
        <taxon>Ceratocystidaceae</taxon>
        <taxon>Ceratocystis</taxon>
    </lineage>
</organism>
<feature type="compositionally biased region" description="Low complexity" evidence="4">
    <location>
        <begin position="518"/>
        <end position="533"/>
    </location>
</feature>
<feature type="compositionally biased region" description="Low complexity" evidence="4">
    <location>
        <begin position="452"/>
        <end position="461"/>
    </location>
</feature>
<feature type="domain" description="Zinc finger PHD-type" evidence="5">
    <location>
        <begin position="120"/>
        <end position="211"/>
    </location>
</feature>
<evidence type="ECO:0000259" key="5">
    <source>
        <dbReference type="SMART" id="SM00249"/>
    </source>
</evidence>
<gene>
    <name evidence="6" type="primary">CTI6</name>
    <name evidence="6" type="ORF">Cpir12675_002650</name>
</gene>
<feature type="region of interest" description="Disordered" evidence="4">
    <location>
        <begin position="239"/>
        <end position="423"/>
    </location>
</feature>
<feature type="compositionally biased region" description="Polar residues" evidence="4">
    <location>
        <begin position="257"/>
        <end position="268"/>
    </location>
</feature>
<dbReference type="PANTHER" id="PTHR47793">
    <property type="entry name" value="HISTONE DEACETYLASE COMPLEX SUBUNIT CTI6"/>
    <property type="match status" value="1"/>
</dbReference>
<feature type="compositionally biased region" description="Basic and acidic residues" evidence="4">
    <location>
        <begin position="384"/>
        <end position="417"/>
    </location>
</feature>
<feature type="compositionally biased region" description="Low complexity" evidence="4">
    <location>
        <begin position="473"/>
        <end position="486"/>
    </location>
</feature>
<feature type="compositionally biased region" description="Low complexity" evidence="4">
    <location>
        <begin position="79"/>
        <end position="88"/>
    </location>
</feature>